<dbReference type="AlphaFoldDB" id="A0AA49K0X6"/>
<accession>A0AA49Q564</accession>
<comment type="subunit">
    <text evidence="9">Forms a complex with TatC.</text>
</comment>
<dbReference type="GO" id="GO:0043953">
    <property type="term" value="P:protein transport by the Tat complex"/>
    <property type="evidence" value="ECO:0007669"/>
    <property type="project" value="UniProtKB-UniRule"/>
</dbReference>
<accession>A0AA49K0X6</accession>
<evidence type="ECO:0000256" key="10">
    <source>
        <dbReference type="SAM" id="MobiDB-lite"/>
    </source>
</evidence>
<comment type="similarity">
    <text evidence="9">Belongs to the TatA/E family.</text>
</comment>
<comment type="function">
    <text evidence="9">Part of the twin-arginine translocation (Tat) system that transports large folded proteins containing a characteristic twin-arginine motif in their signal peptide across membranes. TatA could form the protein-conducting channel of the Tat system.</text>
</comment>
<dbReference type="GO" id="GO:0008320">
    <property type="term" value="F:protein transmembrane transporter activity"/>
    <property type="evidence" value="ECO:0007669"/>
    <property type="project" value="UniProtKB-UniRule"/>
</dbReference>
<gene>
    <name evidence="9" type="primary">tatA</name>
    <name evidence="11" type="ORF">Strain138_001799</name>
    <name evidence="12" type="ORF">Strain318_001798</name>
</gene>
<protein>
    <recommendedName>
        <fullName evidence="9">Sec-independent protein translocase protein TatA</fullName>
    </recommendedName>
</protein>
<dbReference type="InterPro" id="IPR003369">
    <property type="entry name" value="TatA/B/E"/>
</dbReference>
<evidence type="ECO:0000256" key="5">
    <source>
        <dbReference type="ARBA" id="ARBA00022927"/>
    </source>
</evidence>
<dbReference type="RefSeq" id="WP_367885383.1">
    <property type="nucleotide sequence ID" value="NZ_CP130612.1"/>
</dbReference>
<dbReference type="KEGG" id="pspc:Strain318_001798"/>
<evidence type="ECO:0000256" key="6">
    <source>
        <dbReference type="ARBA" id="ARBA00022989"/>
    </source>
</evidence>
<keyword evidence="6 9" id="KW-1133">Transmembrane helix</keyword>
<evidence type="ECO:0000256" key="4">
    <source>
        <dbReference type="ARBA" id="ARBA00022692"/>
    </source>
</evidence>
<dbReference type="Proteomes" id="UP001229955">
    <property type="component" value="Chromosome"/>
</dbReference>
<dbReference type="EMBL" id="CP130612">
    <property type="protein sequence ID" value="WKW12506.1"/>
    <property type="molecule type" value="Genomic_DNA"/>
</dbReference>
<evidence type="ECO:0000256" key="9">
    <source>
        <dbReference type="HAMAP-Rule" id="MF_00236"/>
    </source>
</evidence>
<evidence type="ECO:0000256" key="8">
    <source>
        <dbReference type="ARBA" id="ARBA00023136"/>
    </source>
</evidence>
<feature type="compositionally biased region" description="Basic and acidic residues" evidence="10">
    <location>
        <begin position="66"/>
        <end position="81"/>
    </location>
</feature>
<dbReference type="Pfam" id="PF02416">
    <property type="entry name" value="TatA_B_E"/>
    <property type="match status" value="1"/>
</dbReference>
<dbReference type="InterPro" id="IPR006312">
    <property type="entry name" value="TatA/E"/>
</dbReference>
<dbReference type="PANTHER" id="PTHR42982">
    <property type="entry name" value="SEC-INDEPENDENT PROTEIN TRANSLOCASE PROTEIN TATA"/>
    <property type="match status" value="1"/>
</dbReference>
<evidence type="ECO:0000313" key="12">
    <source>
        <dbReference type="EMBL" id="WKW15413.1"/>
    </source>
</evidence>
<dbReference type="GO" id="GO:0033281">
    <property type="term" value="C:TAT protein transport complex"/>
    <property type="evidence" value="ECO:0007669"/>
    <property type="project" value="UniProtKB-UniRule"/>
</dbReference>
<sequence>MFGLGPTELMIGLVIVLLLFGAKRIPEIAGSFGKGIKEFKKNMNEVQAEIAKPAERESLPPAQERTAQREESEAKEPKRLL</sequence>
<keyword evidence="3 9" id="KW-1003">Cell membrane</keyword>
<reference evidence="12" key="1">
    <citation type="submission" date="2023-07" db="EMBL/GenBank/DDBJ databases">
        <authorList>
            <person name="Haufschild T."/>
            <person name="Kallscheuer N."/>
            <person name="Hammer J."/>
            <person name="Kohn T."/>
            <person name="Kabuu M."/>
            <person name="Jogler M."/>
            <person name="Wohfarth N."/>
            <person name="Heuer A."/>
            <person name="Rohde M."/>
            <person name="van Teeseling M.C.F."/>
            <person name="Jogler C."/>
        </authorList>
    </citation>
    <scope>NUCLEOTIDE SEQUENCE</scope>
    <source>
        <strain evidence="11">Strain 138</strain>
        <strain evidence="12">Strain 318</strain>
    </source>
</reference>
<dbReference type="Gene3D" id="1.20.5.3310">
    <property type="match status" value="1"/>
</dbReference>
<comment type="subcellular location">
    <subcellularLocation>
        <location evidence="1 9">Cell membrane</location>
        <topology evidence="1 9">Single-pass membrane protein</topology>
    </subcellularLocation>
</comment>
<keyword evidence="2 9" id="KW-0813">Transport</keyword>
<proteinExistence type="inferred from homology"/>
<feature type="region of interest" description="Disordered" evidence="10">
    <location>
        <begin position="50"/>
        <end position="81"/>
    </location>
</feature>
<evidence type="ECO:0000313" key="13">
    <source>
        <dbReference type="Proteomes" id="UP001229955"/>
    </source>
</evidence>
<keyword evidence="5 9" id="KW-0653">Protein transport</keyword>
<keyword evidence="13" id="KW-1185">Reference proteome</keyword>
<dbReference type="HAMAP" id="MF_00236">
    <property type="entry name" value="TatA_E"/>
    <property type="match status" value="1"/>
</dbReference>
<keyword evidence="8 9" id="KW-0472">Membrane</keyword>
<evidence type="ECO:0000256" key="2">
    <source>
        <dbReference type="ARBA" id="ARBA00022448"/>
    </source>
</evidence>
<evidence type="ECO:0000313" key="11">
    <source>
        <dbReference type="EMBL" id="WKW12506.1"/>
    </source>
</evidence>
<evidence type="ECO:0000256" key="1">
    <source>
        <dbReference type="ARBA" id="ARBA00004162"/>
    </source>
</evidence>
<keyword evidence="7 9" id="KW-0811">Translocation</keyword>
<keyword evidence="4 9" id="KW-0812">Transmembrane</keyword>
<evidence type="ECO:0000256" key="7">
    <source>
        <dbReference type="ARBA" id="ARBA00023010"/>
    </source>
</evidence>
<dbReference type="PANTHER" id="PTHR42982:SF1">
    <property type="entry name" value="SEC-INDEPENDENT PROTEIN TRANSLOCASE PROTEIN TATA"/>
    <property type="match status" value="1"/>
</dbReference>
<dbReference type="EMBL" id="CP130613">
    <property type="protein sequence ID" value="WKW15413.1"/>
    <property type="molecule type" value="Genomic_DNA"/>
</dbReference>
<organism evidence="12 13">
    <name type="scientific">Pseudogemmatithrix spongiicola</name>
    <dbReference type="NCBI Taxonomy" id="3062599"/>
    <lineage>
        <taxon>Bacteria</taxon>
        <taxon>Pseudomonadati</taxon>
        <taxon>Gemmatimonadota</taxon>
        <taxon>Gemmatimonadia</taxon>
        <taxon>Gemmatimonadales</taxon>
        <taxon>Gemmatimonadaceae</taxon>
        <taxon>Pseudogemmatithrix</taxon>
    </lineage>
</organism>
<name>A0AA49K0X6_9BACT</name>
<evidence type="ECO:0000256" key="3">
    <source>
        <dbReference type="ARBA" id="ARBA00022475"/>
    </source>
</evidence>
<dbReference type="NCBIfam" id="TIGR01411">
    <property type="entry name" value="tatAE"/>
    <property type="match status" value="1"/>
</dbReference>
<dbReference type="PRINTS" id="PR01506">
    <property type="entry name" value="TATBPROTEIN"/>
</dbReference>